<keyword evidence="2" id="KW-0269">Exonuclease</keyword>
<proteinExistence type="predicted"/>
<keyword evidence="1" id="KW-0175">Coiled coil</keyword>
<evidence type="ECO:0000313" key="3">
    <source>
        <dbReference type="Proteomes" id="UP000532121"/>
    </source>
</evidence>
<feature type="coiled-coil region" evidence="1">
    <location>
        <begin position="212"/>
        <end position="239"/>
    </location>
</feature>
<dbReference type="EMBL" id="JABASA010000003">
    <property type="protein sequence ID" value="NMD48436.1"/>
    <property type="molecule type" value="Genomic_DNA"/>
</dbReference>
<sequence length="772" mass="91253">MMLQKKYIGAYSKDTRDYFSLLPKEQEIVDRLKKIYREEKGIFVLCGNRGAGKSSLKNISLESKKFDRVDKRTFIINVSFFSGNKDFHREILMQIPEAISKRIEEIETDIAEVVNDNSIHFPTPRIDVVEKIKEYDQSEQYHIDNKLSSFNRRLHKIKDNPKSTSRIYDLCKELLKNTNDLFETFNILNEQSGFQDSKKLFKNESKNKQVDISVLRKKIYRLAEKVDNLETAFNELRELQEFLDISSQQLHYFDIEIEDTKEYIEKTISEVSAKSSIDMSTNLGIVKSGINLMGKVASDESKEASQKLTFIVTEELKERQLLKLLKNMSEYFNITFSIDELDKCRTATIIDMIDKNKMLFFDCNVTTLLITDVATAISLEEESDYISEPNIVVVPDLTVLDYIYRVNSKGIALSYDFFDILNSYFMNKMNNRELNYSRKYTSEKFFSKGFELYKFMNSYLYQELNKLYQPIVLKFYWELIDLLDFVGELSKEEYEQFEINFLKKLDLQSLKVRFIIRKIIAQLTTQSFEYFFILDDNKSRYKHSKVLTEFNIKKGQITDFLKQLALKPTVLSDDTAFLKINNKDCQTQEFYRFSWELSDYLEKQGFDDKSFRSILLELSKPKGNDMFYNMSYRFAREHYAPSRGVDDARSVVERENTVGVILFYPYDHSENADPTHQPLRNGIVVTVNDFDEVVLYPYLGYIGLHSHDPYYLVDFKKELESQGIPIYEVEDDNLLNKCFEQDGQELDDKIFKVCKKRIRQWLDELREPRRWR</sequence>
<reference evidence="2 3" key="1">
    <citation type="submission" date="2020-04" db="EMBL/GenBank/DDBJ databases">
        <title>MicrobeNet Type strains.</title>
        <authorList>
            <person name="Nicholson A.C."/>
        </authorList>
    </citation>
    <scope>NUCLEOTIDE SEQUENCE [LARGE SCALE GENOMIC DNA]</scope>
    <source>
        <strain evidence="2 3">DSM 22768</strain>
    </source>
</reference>
<organism evidence="2 3">
    <name type="scientific">Streptococcus ratti</name>
    <dbReference type="NCBI Taxonomy" id="1341"/>
    <lineage>
        <taxon>Bacteria</taxon>
        <taxon>Bacillati</taxon>
        <taxon>Bacillota</taxon>
        <taxon>Bacilli</taxon>
        <taxon>Lactobacillales</taxon>
        <taxon>Streptococcaceae</taxon>
        <taxon>Streptococcus</taxon>
    </lineage>
</organism>
<accession>A0A7X9LC93</accession>
<dbReference type="Proteomes" id="UP000532121">
    <property type="component" value="Unassembled WGS sequence"/>
</dbReference>
<comment type="caution">
    <text evidence="2">The sequence shown here is derived from an EMBL/GenBank/DDBJ whole genome shotgun (WGS) entry which is preliminary data.</text>
</comment>
<keyword evidence="2" id="KW-0540">Nuclease</keyword>
<dbReference type="AlphaFoldDB" id="A0A7X9LC93"/>
<evidence type="ECO:0000313" key="2">
    <source>
        <dbReference type="EMBL" id="NMD48436.1"/>
    </source>
</evidence>
<dbReference type="GO" id="GO:0004527">
    <property type="term" value="F:exonuclease activity"/>
    <property type="evidence" value="ECO:0007669"/>
    <property type="project" value="UniProtKB-KW"/>
</dbReference>
<keyword evidence="2" id="KW-0378">Hydrolase</keyword>
<protein>
    <submittedName>
        <fullName evidence="2">Exonuclease SbcC</fullName>
    </submittedName>
</protein>
<name>A0A7X9LC93_STRRT</name>
<evidence type="ECO:0000256" key="1">
    <source>
        <dbReference type="SAM" id="Coils"/>
    </source>
</evidence>
<gene>
    <name evidence="2" type="ORF">HHO37_01820</name>
</gene>